<dbReference type="OrthoDB" id="120660at2"/>
<organism evidence="1 2">
    <name type="scientific">Corynebacterium camporealensis</name>
    <dbReference type="NCBI Taxonomy" id="161896"/>
    <lineage>
        <taxon>Bacteria</taxon>
        <taxon>Bacillati</taxon>
        <taxon>Actinomycetota</taxon>
        <taxon>Actinomycetes</taxon>
        <taxon>Mycobacteriales</taxon>
        <taxon>Corynebacteriaceae</taxon>
        <taxon>Corynebacterium</taxon>
    </lineage>
</organism>
<dbReference type="RefSeq" id="WP_046453593.1">
    <property type="nucleotide sequence ID" value="NZ_CP011311.1"/>
</dbReference>
<name>A0A0F6TC92_9CORY</name>
<dbReference type="KEGG" id="ccj:UL81_10965"/>
<dbReference type="InterPro" id="IPR018960">
    <property type="entry name" value="DUF1990"/>
</dbReference>
<proteinExistence type="predicted"/>
<evidence type="ECO:0000313" key="1">
    <source>
        <dbReference type="EMBL" id="AKE40126.1"/>
    </source>
</evidence>
<keyword evidence="2" id="KW-1185">Reference proteome</keyword>
<dbReference type="Pfam" id="PF09348">
    <property type="entry name" value="DUF1990"/>
    <property type="match status" value="1"/>
</dbReference>
<dbReference type="Proteomes" id="UP000033566">
    <property type="component" value="Chromosome"/>
</dbReference>
<dbReference type="AlphaFoldDB" id="A0A0F6TC92"/>
<gene>
    <name evidence="1" type="ORF">UL81_10965</name>
</gene>
<protein>
    <submittedName>
        <fullName evidence="1">Uncharacterized protein</fullName>
    </submittedName>
</protein>
<accession>A0A0F6TC92</accession>
<reference evidence="1 2" key="1">
    <citation type="journal article" date="2015" name="Genome Announc.">
        <title>Complete Genome Sequence of Corynebacterium camporealensis DSM 44610, Isolated from the Milk of a Manchega Sheep with Subclinical Mastitis.</title>
        <authorList>
            <person name="Ruckert C."/>
            <person name="Albersmeier A."/>
            <person name="Winkler A."/>
            <person name="Tauch A."/>
        </authorList>
    </citation>
    <scope>NUCLEOTIDE SEQUENCE [LARGE SCALE GENOMIC DNA]</scope>
    <source>
        <strain evidence="1 2">DSM 44610</strain>
    </source>
</reference>
<sequence>MLVDAGAPATRFRHEVLIDAPFHAAGERLMSWEVQRSAFRVRSSVPRVTPGAIVEMSPGVLPLRFYCRVTEVIDEPNRIGFVSAALPGPPERGEERFVVERRAGGEVAFVIEAISRPSTRAWAILGVLLRAGQEVITRVCYLRALG</sequence>
<dbReference type="PATRIC" id="fig|161896.4.peg.2140"/>
<dbReference type="STRING" id="161896.UL81_10965"/>
<dbReference type="EMBL" id="CP011311">
    <property type="protein sequence ID" value="AKE40126.1"/>
    <property type="molecule type" value="Genomic_DNA"/>
</dbReference>
<dbReference type="HOGENOM" id="CLU_080841_2_0_11"/>
<evidence type="ECO:0000313" key="2">
    <source>
        <dbReference type="Proteomes" id="UP000033566"/>
    </source>
</evidence>